<keyword evidence="2" id="KW-1133">Transmembrane helix</keyword>
<protein>
    <submittedName>
        <fullName evidence="3">Uncharacterized protein</fullName>
    </submittedName>
</protein>
<accession>A0AAD5MCF6</accession>
<dbReference type="AlphaFoldDB" id="A0AAD5MCF6"/>
<keyword evidence="4" id="KW-1185">Reference proteome</keyword>
<feature type="region of interest" description="Disordered" evidence="1">
    <location>
        <begin position="1"/>
        <end position="25"/>
    </location>
</feature>
<feature type="region of interest" description="Disordered" evidence="1">
    <location>
        <begin position="298"/>
        <end position="329"/>
    </location>
</feature>
<evidence type="ECO:0000313" key="4">
    <source>
        <dbReference type="Proteomes" id="UP001209570"/>
    </source>
</evidence>
<evidence type="ECO:0000256" key="1">
    <source>
        <dbReference type="SAM" id="MobiDB-lite"/>
    </source>
</evidence>
<comment type="caution">
    <text evidence="3">The sequence shown here is derived from an EMBL/GenBank/DDBJ whole genome shotgun (WGS) entry which is preliminary data.</text>
</comment>
<sequence length="407" mass="44844">MRLASRSIERRGDRVAPDADSEGEHVALRATGSRPHARRAAPERVWLWFFLLLNLFGVCGFIFSSAFFFPSVSTTGVMKEAIDQGSVALLEIPKAPTEGPKLPPAVTVPSPLSELSRTQQTNDLVVKEHMTFFFVLAPSQVELGDTYRGQKFFGNVPYGQFLLHGGKPAFFSTTGLHELDSVLRNDEMSILVYRLHRQYIQMKLSGGSWAPQASTTGPDSPVIRISSNGALSLGNVRGGCDTNAFQGVIAEVLIYDAILPDQRVERIERHLHDKWIVGTHTPTPSDTSNIVANRDDMRTTEAQSPTPQDTPSPSITSEPSAPPASLSVADLPRTFDPEGVFEWMPSDALLAAIGRNRDPAASLQKWKAAVREKIDAVRNFEFGGPVLLQFIHERRDELLALRMQLFG</sequence>
<feature type="transmembrane region" description="Helical" evidence="2">
    <location>
        <begin position="45"/>
        <end position="69"/>
    </location>
</feature>
<dbReference type="EMBL" id="JAKCXM010000096">
    <property type="protein sequence ID" value="KAJ0402704.1"/>
    <property type="molecule type" value="Genomic_DNA"/>
</dbReference>
<feature type="compositionally biased region" description="Low complexity" evidence="1">
    <location>
        <begin position="304"/>
        <end position="317"/>
    </location>
</feature>
<proteinExistence type="predicted"/>
<evidence type="ECO:0000313" key="3">
    <source>
        <dbReference type="EMBL" id="KAJ0402704.1"/>
    </source>
</evidence>
<dbReference type="Proteomes" id="UP001209570">
    <property type="component" value="Unassembled WGS sequence"/>
</dbReference>
<feature type="compositionally biased region" description="Basic and acidic residues" evidence="1">
    <location>
        <begin position="7"/>
        <end position="25"/>
    </location>
</feature>
<evidence type="ECO:0000256" key="2">
    <source>
        <dbReference type="SAM" id="Phobius"/>
    </source>
</evidence>
<reference evidence="3" key="1">
    <citation type="submission" date="2021-12" db="EMBL/GenBank/DDBJ databases">
        <title>Prjna785345.</title>
        <authorList>
            <person name="Rujirawat T."/>
            <person name="Krajaejun T."/>
        </authorList>
    </citation>
    <scope>NUCLEOTIDE SEQUENCE</scope>
    <source>
        <strain evidence="3">Pi057C3</strain>
    </source>
</reference>
<gene>
    <name evidence="3" type="ORF">P43SY_007846</name>
</gene>
<organism evidence="3 4">
    <name type="scientific">Pythium insidiosum</name>
    <name type="common">Pythiosis disease agent</name>
    <dbReference type="NCBI Taxonomy" id="114742"/>
    <lineage>
        <taxon>Eukaryota</taxon>
        <taxon>Sar</taxon>
        <taxon>Stramenopiles</taxon>
        <taxon>Oomycota</taxon>
        <taxon>Peronosporomycetes</taxon>
        <taxon>Pythiales</taxon>
        <taxon>Pythiaceae</taxon>
        <taxon>Pythium</taxon>
    </lineage>
</organism>
<name>A0AAD5MCF6_PYTIN</name>
<keyword evidence="2" id="KW-0812">Transmembrane</keyword>
<keyword evidence="2" id="KW-0472">Membrane</keyword>